<sequence length="155" mass="18016">MKWLNAKNLSSKICIGLILLCSVVLSVNTLSHARPRQTESKGQLQIGFYDLLADRQENYNVQIMDMNGAMLLTITHPNDAMFLIKGRLDEEKEKNGRTFYSYNPIRYNNPQNHKMIFSFVDFLRHNEVWVYPMTVNKQPLLIGQSGLMFVYALKR</sequence>
<name>A0A9J6Q2D8_9ENTR</name>
<comment type="caution">
    <text evidence="1">The sequence shown here is derived from an EMBL/GenBank/DDBJ whole genome shotgun (WGS) entry which is preliminary data.</text>
</comment>
<dbReference type="EMBL" id="JAMGZK010000052">
    <property type="protein sequence ID" value="MCU6665864.1"/>
    <property type="molecule type" value="Genomic_DNA"/>
</dbReference>
<protein>
    <submittedName>
        <fullName evidence="1">Uncharacterized protein</fullName>
    </submittedName>
</protein>
<evidence type="ECO:0000313" key="1">
    <source>
        <dbReference type="EMBL" id="MCU6665864.1"/>
    </source>
</evidence>
<proteinExistence type="predicted"/>
<dbReference type="Proteomes" id="UP001063816">
    <property type="component" value="Unassembled WGS sequence"/>
</dbReference>
<reference evidence="1" key="1">
    <citation type="submission" date="2022-05" db="EMBL/GenBank/DDBJ databases">
        <title>Description of a novel species of Leclercia; Leclercia tamurae and the Proposal for a Novel Genus Silvania gen. nov. Containing Two Novel Species Silvania hatchlandensis sp. nov. and Silvania confinis sp. nov. Isolated from the Rhizosphere of Oak.</title>
        <authorList>
            <person name="Maddock D.W."/>
            <person name="Brady C.L."/>
            <person name="Denman S."/>
            <person name="Arnold D."/>
        </authorList>
    </citation>
    <scope>NUCLEOTIDE SEQUENCE</scope>
    <source>
        <strain evidence="1">H19S6</strain>
    </source>
</reference>
<dbReference type="RefSeq" id="WP_271283403.1">
    <property type="nucleotide sequence ID" value="NZ_JAMGZK010000052.1"/>
</dbReference>
<dbReference type="AlphaFoldDB" id="A0A9J6Q2D8"/>
<evidence type="ECO:0000313" key="2">
    <source>
        <dbReference type="Proteomes" id="UP001063816"/>
    </source>
</evidence>
<gene>
    <name evidence="1" type="ORF">M8014_16105</name>
</gene>
<accession>A0A9J6Q2D8</accession>
<keyword evidence="2" id="KW-1185">Reference proteome</keyword>
<organism evidence="1 2">
    <name type="scientific">Silvania hatchlandensis</name>
    <dbReference type="NCBI Taxonomy" id="2926469"/>
    <lineage>
        <taxon>Bacteria</taxon>
        <taxon>Pseudomonadati</taxon>
        <taxon>Pseudomonadota</taxon>
        <taxon>Gammaproteobacteria</taxon>
        <taxon>Enterobacterales</taxon>
        <taxon>Enterobacteriaceae</taxon>
        <taxon>Silvania</taxon>
    </lineage>
</organism>